<organism evidence="9 10">
    <name type="scientific">Cohnella fermenti</name>
    <dbReference type="NCBI Taxonomy" id="2565925"/>
    <lineage>
        <taxon>Bacteria</taxon>
        <taxon>Bacillati</taxon>
        <taxon>Bacillota</taxon>
        <taxon>Bacilli</taxon>
        <taxon>Bacillales</taxon>
        <taxon>Paenibacillaceae</taxon>
        <taxon>Cohnella</taxon>
    </lineage>
</organism>
<dbReference type="SUPFAM" id="SSF161098">
    <property type="entry name" value="MetI-like"/>
    <property type="match status" value="1"/>
</dbReference>
<reference evidence="9 10" key="1">
    <citation type="submission" date="2019-04" db="EMBL/GenBank/DDBJ databases">
        <title>Cohnella sp. nov. isolated from preserved vegetables.</title>
        <authorList>
            <person name="Lin S.-Y."/>
            <person name="Hung M.-H."/>
            <person name="Young C.-C."/>
        </authorList>
    </citation>
    <scope>NUCLEOTIDE SEQUENCE [LARGE SCALE GENOMIC DNA]</scope>
    <source>
        <strain evidence="9 10">CC-MHH1044</strain>
    </source>
</reference>
<keyword evidence="3" id="KW-1003">Cell membrane</keyword>
<keyword evidence="10" id="KW-1185">Reference proteome</keyword>
<evidence type="ECO:0000313" key="10">
    <source>
        <dbReference type="Proteomes" id="UP000310636"/>
    </source>
</evidence>
<evidence type="ECO:0000256" key="1">
    <source>
        <dbReference type="ARBA" id="ARBA00004651"/>
    </source>
</evidence>
<sequence length="306" mass="34486">MDQESTGGGPLLNRRQKMTGYLLVLPALLYMLFFVAYPIIDNLRLGFLDVSVMNVSHGEQPFVGFVNYKDLFAESVLVTSIFNTLIYTVACIVLQFIIGLAFAMLFNRPFRLAQRLRGLVMISWLLPATITAMMYKFMFGAGNIVNDVLSRLHLIRDQIDWLIAPIPAMITLIIANTWIGIPFNMMLLTTGLMTIPKDIYESASIDGANACNRFFRITLPLLRPAIYSLLVLGFIYTFKVFELVLIATHGGPVNATQMMSTYAYKLSFELFKFSHGAAAANIMFLILLFVGVIYLRMVRKEERSGL</sequence>
<dbReference type="AlphaFoldDB" id="A0A4S4BGM4"/>
<keyword evidence="6 7" id="KW-0472">Membrane</keyword>
<accession>A0A4S4BGM4</accession>
<protein>
    <submittedName>
        <fullName evidence="9">Sugar ABC transporter permease</fullName>
    </submittedName>
</protein>
<evidence type="ECO:0000256" key="6">
    <source>
        <dbReference type="ARBA" id="ARBA00023136"/>
    </source>
</evidence>
<keyword evidence="5 7" id="KW-1133">Transmembrane helix</keyword>
<gene>
    <name evidence="9" type="ORF">E6C55_31295</name>
</gene>
<proteinExistence type="inferred from homology"/>
<feature type="transmembrane region" description="Helical" evidence="7">
    <location>
        <begin position="118"/>
        <end position="139"/>
    </location>
</feature>
<evidence type="ECO:0000256" key="7">
    <source>
        <dbReference type="RuleBase" id="RU363032"/>
    </source>
</evidence>
<dbReference type="GO" id="GO:0055085">
    <property type="term" value="P:transmembrane transport"/>
    <property type="evidence" value="ECO:0007669"/>
    <property type="project" value="InterPro"/>
</dbReference>
<name>A0A4S4BGM4_9BACL</name>
<dbReference type="PROSITE" id="PS50928">
    <property type="entry name" value="ABC_TM1"/>
    <property type="match status" value="1"/>
</dbReference>
<keyword evidence="2 7" id="KW-0813">Transport</keyword>
<dbReference type="InterPro" id="IPR000515">
    <property type="entry name" value="MetI-like"/>
</dbReference>
<keyword evidence="4 7" id="KW-0812">Transmembrane</keyword>
<feature type="transmembrane region" description="Helical" evidence="7">
    <location>
        <begin position="270"/>
        <end position="295"/>
    </location>
</feature>
<dbReference type="Proteomes" id="UP000310636">
    <property type="component" value="Unassembled WGS sequence"/>
</dbReference>
<dbReference type="GO" id="GO:0005886">
    <property type="term" value="C:plasma membrane"/>
    <property type="evidence" value="ECO:0007669"/>
    <property type="project" value="UniProtKB-SubCell"/>
</dbReference>
<comment type="subcellular location">
    <subcellularLocation>
        <location evidence="1 7">Cell membrane</location>
        <topology evidence="1 7">Multi-pass membrane protein</topology>
    </subcellularLocation>
</comment>
<dbReference type="OrthoDB" id="9809527at2"/>
<evidence type="ECO:0000256" key="5">
    <source>
        <dbReference type="ARBA" id="ARBA00022989"/>
    </source>
</evidence>
<dbReference type="Pfam" id="PF00528">
    <property type="entry name" value="BPD_transp_1"/>
    <property type="match status" value="1"/>
</dbReference>
<dbReference type="PANTHER" id="PTHR43005">
    <property type="entry name" value="BLR7065 PROTEIN"/>
    <property type="match status" value="1"/>
</dbReference>
<evidence type="ECO:0000259" key="8">
    <source>
        <dbReference type="PROSITE" id="PS50928"/>
    </source>
</evidence>
<evidence type="ECO:0000256" key="2">
    <source>
        <dbReference type="ARBA" id="ARBA00022448"/>
    </source>
</evidence>
<feature type="transmembrane region" description="Helical" evidence="7">
    <location>
        <begin position="21"/>
        <end position="40"/>
    </location>
</feature>
<comment type="similarity">
    <text evidence="7">Belongs to the binding-protein-dependent transport system permease family.</text>
</comment>
<evidence type="ECO:0000256" key="3">
    <source>
        <dbReference type="ARBA" id="ARBA00022475"/>
    </source>
</evidence>
<comment type="caution">
    <text evidence="9">The sequence shown here is derived from an EMBL/GenBank/DDBJ whole genome shotgun (WGS) entry which is preliminary data.</text>
</comment>
<feature type="transmembrane region" description="Helical" evidence="7">
    <location>
        <begin position="85"/>
        <end position="106"/>
    </location>
</feature>
<feature type="domain" description="ABC transmembrane type-1" evidence="8">
    <location>
        <begin position="81"/>
        <end position="294"/>
    </location>
</feature>
<dbReference type="InterPro" id="IPR035906">
    <property type="entry name" value="MetI-like_sf"/>
</dbReference>
<evidence type="ECO:0000313" key="9">
    <source>
        <dbReference type="EMBL" id="THF72954.1"/>
    </source>
</evidence>
<dbReference type="PANTHER" id="PTHR43005:SF1">
    <property type="entry name" value="SPERMIDINE_PUTRESCINE TRANSPORT SYSTEM PERMEASE PROTEIN"/>
    <property type="match status" value="1"/>
</dbReference>
<dbReference type="EMBL" id="SSOB01000066">
    <property type="protein sequence ID" value="THF72954.1"/>
    <property type="molecule type" value="Genomic_DNA"/>
</dbReference>
<dbReference type="CDD" id="cd06261">
    <property type="entry name" value="TM_PBP2"/>
    <property type="match status" value="1"/>
</dbReference>
<feature type="transmembrane region" description="Helical" evidence="7">
    <location>
        <begin position="159"/>
        <end position="179"/>
    </location>
</feature>
<evidence type="ECO:0000256" key="4">
    <source>
        <dbReference type="ARBA" id="ARBA00022692"/>
    </source>
</evidence>
<dbReference type="Gene3D" id="1.10.3720.10">
    <property type="entry name" value="MetI-like"/>
    <property type="match status" value="1"/>
</dbReference>
<feature type="transmembrane region" description="Helical" evidence="7">
    <location>
        <begin position="225"/>
        <end position="250"/>
    </location>
</feature>